<dbReference type="Proteomes" id="UP000467841">
    <property type="component" value="Unassembled WGS sequence"/>
</dbReference>
<reference evidence="1" key="1">
    <citation type="submission" date="2020-01" db="EMBL/GenBank/DDBJ databases">
        <authorList>
            <person name="Mishra B."/>
        </authorList>
    </citation>
    <scope>NUCLEOTIDE SEQUENCE [LARGE SCALE GENOMIC DNA]</scope>
</reference>
<name>A0A6D2J655_9BRAS</name>
<dbReference type="AlphaFoldDB" id="A0A6D2J655"/>
<sequence length="75" mass="8422">MKPFGSTMRPRLIFYRDMSVPPKDLGCKVVVRRGQTAIRDTPLDWSHLARLSSSHSIELARGSIELCLEFVSSSS</sequence>
<dbReference type="EMBL" id="CACVBM020001158">
    <property type="protein sequence ID" value="CAA7035432.1"/>
    <property type="molecule type" value="Genomic_DNA"/>
</dbReference>
<evidence type="ECO:0000313" key="1">
    <source>
        <dbReference type="EMBL" id="CAA7035432.1"/>
    </source>
</evidence>
<protein>
    <submittedName>
        <fullName evidence="1">Uncharacterized protein</fullName>
    </submittedName>
</protein>
<evidence type="ECO:0000313" key="2">
    <source>
        <dbReference type="Proteomes" id="UP000467841"/>
    </source>
</evidence>
<keyword evidence="2" id="KW-1185">Reference proteome</keyword>
<proteinExistence type="predicted"/>
<gene>
    <name evidence="1" type="ORF">MERR_LOCUS22667</name>
</gene>
<accession>A0A6D2J655</accession>
<comment type="caution">
    <text evidence="1">The sequence shown here is derived from an EMBL/GenBank/DDBJ whole genome shotgun (WGS) entry which is preliminary data.</text>
</comment>
<organism evidence="1 2">
    <name type="scientific">Microthlaspi erraticum</name>
    <dbReference type="NCBI Taxonomy" id="1685480"/>
    <lineage>
        <taxon>Eukaryota</taxon>
        <taxon>Viridiplantae</taxon>
        <taxon>Streptophyta</taxon>
        <taxon>Embryophyta</taxon>
        <taxon>Tracheophyta</taxon>
        <taxon>Spermatophyta</taxon>
        <taxon>Magnoliopsida</taxon>
        <taxon>eudicotyledons</taxon>
        <taxon>Gunneridae</taxon>
        <taxon>Pentapetalae</taxon>
        <taxon>rosids</taxon>
        <taxon>malvids</taxon>
        <taxon>Brassicales</taxon>
        <taxon>Brassicaceae</taxon>
        <taxon>Coluteocarpeae</taxon>
        <taxon>Microthlaspi</taxon>
    </lineage>
</organism>